<sequence length="286" mass="32131">MKMSDTNRITIGRATLRLPDDHTLREIYLAHPSYDFVHWNIISSLVAENGLSNIGLIDVGANVGDSIAHFRRRHLGRIIAIEPDEVFRGFCQENCNQFNDVSVLQSLVCPQEYQGAVSFEKIVQTGRTVLGDGEVYRGSYISVSQLLKRIPGPLVFKTDTDGFDAEILCELVNCIEQGDGRVKVISFEGPTEEQMNSGSFGQFLDPIKRLQAFGYRVLILSNLGFPVAFPGRDFGQVDWHLNRLHIESKYGRASCHYFDFVAIAPDLKCTTCNFDCCDIFDDVYAE</sequence>
<keyword evidence="3" id="KW-1185">Reference proteome</keyword>
<reference evidence="2" key="2">
    <citation type="submission" date="2023-01" db="EMBL/GenBank/DDBJ databases">
        <title>Draft genome sequence of Maritalea porphyrae strain NBRC 107169.</title>
        <authorList>
            <person name="Sun Q."/>
            <person name="Mori K."/>
        </authorList>
    </citation>
    <scope>NUCLEOTIDE SEQUENCE</scope>
    <source>
        <strain evidence="2">NBRC 107169</strain>
    </source>
</reference>
<reference evidence="2" key="1">
    <citation type="journal article" date="2014" name="Int. J. Syst. Evol. Microbiol.">
        <title>Complete genome of a new Firmicutes species belonging to the dominant human colonic microbiota ('Ruminococcus bicirculans') reveals two chromosomes and a selective capacity to utilize plant glucans.</title>
        <authorList>
            <consortium name="NISC Comparative Sequencing Program"/>
            <person name="Wegmann U."/>
            <person name="Louis P."/>
            <person name="Goesmann A."/>
            <person name="Henrissat B."/>
            <person name="Duncan S.H."/>
            <person name="Flint H.J."/>
        </authorList>
    </citation>
    <scope>NUCLEOTIDE SEQUENCE</scope>
    <source>
        <strain evidence="2">NBRC 107169</strain>
    </source>
</reference>
<dbReference type="SUPFAM" id="SSF53335">
    <property type="entry name" value="S-adenosyl-L-methionine-dependent methyltransferases"/>
    <property type="match status" value="1"/>
</dbReference>
<feature type="domain" description="Methyltransferase FkbM" evidence="1">
    <location>
        <begin position="58"/>
        <end position="216"/>
    </location>
</feature>
<dbReference type="Proteomes" id="UP001161405">
    <property type="component" value="Unassembled WGS sequence"/>
</dbReference>
<evidence type="ECO:0000313" key="3">
    <source>
        <dbReference type="Proteomes" id="UP001161405"/>
    </source>
</evidence>
<organism evidence="2 3">
    <name type="scientific">Maritalea porphyrae</name>
    <dbReference type="NCBI Taxonomy" id="880732"/>
    <lineage>
        <taxon>Bacteria</taxon>
        <taxon>Pseudomonadati</taxon>
        <taxon>Pseudomonadota</taxon>
        <taxon>Alphaproteobacteria</taxon>
        <taxon>Hyphomicrobiales</taxon>
        <taxon>Devosiaceae</taxon>
        <taxon>Maritalea</taxon>
    </lineage>
</organism>
<comment type="caution">
    <text evidence="2">The sequence shown here is derived from an EMBL/GenBank/DDBJ whole genome shotgun (WGS) entry which is preliminary data.</text>
</comment>
<dbReference type="InterPro" id="IPR006342">
    <property type="entry name" value="FkbM_mtfrase"/>
</dbReference>
<gene>
    <name evidence="2" type="ORF">GCM10007879_29010</name>
</gene>
<evidence type="ECO:0000259" key="1">
    <source>
        <dbReference type="Pfam" id="PF05050"/>
    </source>
</evidence>
<dbReference type="EMBL" id="BSNI01000002">
    <property type="protein sequence ID" value="GLQ18652.1"/>
    <property type="molecule type" value="Genomic_DNA"/>
</dbReference>
<evidence type="ECO:0000313" key="2">
    <source>
        <dbReference type="EMBL" id="GLQ18652.1"/>
    </source>
</evidence>
<proteinExistence type="predicted"/>
<dbReference type="InterPro" id="IPR029063">
    <property type="entry name" value="SAM-dependent_MTases_sf"/>
</dbReference>
<accession>A0ABQ5UXC8</accession>
<name>A0ABQ5UXC8_9HYPH</name>
<dbReference type="Pfam" id="PF05050">
    <property type="entry name" value="Methyltransf_21"/>
    <property type="match status" value="1"/>
</dbReference>
<protein>
    <recommendedName>
        <fullName evidence="1">Methyltransferase FkbM domain-containing protein</fullName>
    </recommendedName>
</protein>
<dbReference type="Gene3D" id="3.40.50.150">
    <property type="entry name" value="Vaccinia Virus protein VP39"/>
    <property type="match status" value="1"/>
</dbReference>